<dbReference type="HOGENOM" id="CLU_005620_0_0_1"/>
<dbReference type="EMBL" id="ACYE01000205">
    <property type="protein sequence ID" value="EFE41211.1"/>
    <property type="molecule type" value="Genomic_DNA"/>
</dbReference>
<protein>
    <recommendedName>
        <fullName evidence="5">Ubiquitin interaction motif protein</fullName>
    </recommendedName>
</protein>
<keyword evidence="1" id="KW-0175">Coiled coil</keyword>
<sequence>MVPEITDEAIEAFVSFTNASRERAIAFLQVPSDPLIYLVLSSLSLNMQPANSFIVEEILPTPLAHDFHSPTPQNVGGLSAPSRPPSRVGIREKKNVESTTQTPNTLGNPNYSSGEQESGVTAAEGAQFGPANKEYYDTELWALTLPSTVSREISIDPDPELRRRIDDTPRFLRPGPEADHFSAFLTILHSIPIAREELLWRDRVAPDYGNDSQWWNGQPALATLDQAEAPCEDAVHETQRLMAFLDRSQRAFGSADVLSGLPSLKCWRGEDRIATFLKLWEEISPPAEGELPQKTFYSRGVKQALSEDECANEPFSLLDLSIDRTSGRTLYDLLDGHIWCDMPGKELDDIWLEEVAPVFTMRITNHDGNRIDLKVPSVWYPDRYMKHCKEFAVELRKRRVVVDVELEKLGAMVDRYLSKRGSISVDTLVQKVLAGSRVALTGPYQVDGAPSTTQEDVVDLIEKLKTLTEQITHKIQELEERKTQAIESLRQLSNCFTGQASSAEESPRHKYTLRGVCTEPHIFYVLRPRKPELDLMTDDVPDVPATEQWQWWRFSFSVDDAKVGSTGSASLKPSNQIEPSTSGPTSSKPVSRATVADNVDIVGYTACPVREIEVLHAAKEESSSVVLVYANEEAMSSEAGELPEPLKNFIDKDNELFEQELAEFTAEYEGKTNTAKQEDLLMEDMTNDGEEETGEKTDVKGQEMQERAGQHSASIMPPPGLPRQRAGAGGQGSLMDQITEENEHDEDITIISSIFSSPVFFNPSSLLFVPSSISVEFFLIGLRFGSWQAKTDVKQHRQLANYNNYNNCDNNNARELRRIARMETEYTTNTAADTIELLETRLRRIEFLLTGQTNWAGEPEQASEPPASVRETVSARLAELEHGLRRLSARVPAVQDVLKLYSRYPDLFQSASTHTPPATMTPATLASIVLSYATAFPETASRLSSLQDLPIPPASASTALVELQPRIDRALETQRRQAEEIAELRVQSTLLMKRWVEVGVVGGGEVWGEWEERMKMVERGVRREEKARERD</sequence>
<organism evidence="3 4">
    <name type="scientific">Trichophyton verrucosum (strain HKI 0517)</name>
    <dbReference type="NCBI Taxonomy" id="663202"/>
    <lineage>
        <taxon>Eukaryota</taxon>
        <taxon>Fungi</taxon>
        <taxon>Dikarya</taxon>
        <taxon>Ascomycota</taxon>
        <taxon>Pezizomycotina</taxon>
        <taxon>Eurotiomycetes</taxon>
        <taxon>Eurotiomycetidae</taxon>
        <taxon>Onygenales</taxon>
        <taxon>Arthrodermataceae</taxon>
        <taxon>Trichophyton</taxon>
    </lineage>
</organism>
<evidence type="ECO:0000256" key="2">
    <source>
        <dbReference type="SAM" id="MobiDB-lite"/>
    </source>
</evidence>
<name>D4DA60_TRIVH</name>
<gene>
    <name evidence="3" type="ORF">TRV_04004</name>
</gene>
<keyword evidence="4" id="KW-1185">Reference proteome</keyword>
<dbReference type="GO" id="GO:0005634">
    <property type="term" value="C:nucleus"/>
    <property type="evidence" value="ECO:0007669"/>
    <property type="project" value="TreeGrafter"/>
</dbReference>
<evidence type="ECO:0000313" key="4">
    <source>
        <dbReference type="Proteomes" id="UP000008383"/>
    </source>
</evidence>
<dbReference type="AlphaFoldDB" id="D4DA60"/>
<dbReference type="OrthoDB" id="4489171at2759"/>
<dbReference type="RefSeq" id="XP_003021829.1">
    <property type="nucleotide sequence ID" value="XM_003021783.1"/>
</dbReference>
<dbReference type="KEGG" id="tve:TRV_04004"/>
<dbReference type="GO" id="GO:0005829">
    <property type="term" value="C:cytosol"/>
    <property type="evidence" value="ECO:0007669"/>
    <property type="project" value="TreeGrafter"/>
</dbReference>
<feature type="coiled-coil region" evidence="1">
    <location>
        <begin position="461"/>
        <end position="495"/>
    </location>
</feature>
<evidence type="ECO:0008006" key="5">
    <source>
        <dbReference type="Google" id="ProtNLM"/>
    </source>
</evidence>
<accession>D4DA60</accession>
<dbReference type="PANTHER" id="PTHR39597">
    <property type="entry name" value="UBA DOMAIN-CONTAINING PROTEIN RUP1"/>
    <property type="match status" value="1"/>
</dbReference>
<feature type="compositionally biased region" description="Basic and acidic residues" evidence="2">
    <location>
        <begin position="694"/>
        <end position="709"/>
    </location>
</feature>
<evidence type="ECO:0000313" key="3">
    <source>
        <dbReference type="EMBL" id="EFE41211.1"/>
    </source>
</evidence>
<reference evidence="4" key="1">
    <citation type="journal article" date="2011" name="Genome Biol.">
        <title>Comparative and functional genomics provide insights into the pathogenicity of dermatophytic fungi.</title>
        <authorList>
            <person name="Burmester A."/>
            <person name="Shelest E."/>
            <person name="Gloeckner G."/>
            <person name="Heddergott C."/>
            <person name="Schindler S."/>
            <person name="Staib P."/>
            <person name="Heidel A."/>
            <person name="Felder M."/>
            <person name="Petzold A."/>
            <person name="Szafranski K."/>
            <person name="Feuermann M."/>
            <person name="Pedruzzi I."/>
            <person name="Priebe S."/>
            <person name="Groth M."/>
            <person name="Winkler R."/>
            <person name="Li W."/>
            <person name="Kniemeyer O."/>
            <person name="Schroeckh V."/>
            <person name="Hertweck C."/>
            <person name="Hube B."/>
            <person name="White T.C."/>
            <person name="Platzer M."/>
            <person name="Guthke R."/>
            <person name="Heitman J."/>
            <person name="Woestemeyer J."/>
            <person name="Zipfel P.F."/>
            <person name="Monod M."/>
            <person name="Brakhage A.A."/>
        </authorList>
    </citation>
    <scope>NUCLEOTIDE SEQUENCE [LARGE SCALE GENOMIC DNA]</scope>
    <source>
        <strain evidence="4">HKI 0517</strain>
    </source>
</reference>
<proteinExistence type="predicted"/>
<comment type="caution">
    <text evidence="3">The sequence shown here is derived from an EMBL/GenBank/DDBJ whole genome shotgun (WGS) entry which is preliminary data.</text>
</comment>
<evidence type="ECO:0000256" key="1">
    <source>
        <dbReference type="SAM" id="Coils"/>
    </source>
</evidence>
<feature type="region of interest" description="Disordered" evidence="2">
    <location>
        <begin position="68"/>
        <end position="121"/>
    </location>
</feature>
<feature type="compositionally biased region" description="Polar residues" evidence="2">
    <location>
        <begin position="565"/>
        <end position="589"/>
    </location>
</feature>
<feature type="region of interest" description="Disordered" evidence="2">
    <location>
        <begin position="687"/>
        <end position="731"/>
    </location>
</feature>
<dbReference type="InterPro" id="IPR055335">
    <property type="entry name" value="Ucp6/RUP1"/>
</dbReference>
<feature type="region of interest" description="Disordered" evidence="2">
    <location>
        <begin position="565"/>
        <end position="592"/>
    </location>
</feature>
<dbReference type="GeneID" id="9578709"/>
<dbReference type="Proteomes" id="UP000008383">
    <property type="component" value="Unassembled WGS sequence"/>
</dbReference>
<dbReference type="GO" id="GO:0016579">
    <property type="term" value="P:protein deubiquitination"/>
    <property type="evidence" value="ECO:0007669"/>
    <property type="project" value="TreeGrafter"/>
</dbReference>
<dbReference type="PANTHER" id="PTHR39597:SF1">
    <property type="entry name" value="UBA DOMAIN-CONTAINING PROTEIN RUP1"/>
    <property type="match status" value="1"/>
</dbReference>
<feature type="compositionally biased region" description="Polar residues" evidence="2">
    <location>
        <begin position="97"/>
        <end position="119"/>
    </location>
</feature>